<accession>A0A9W7CKT6</accession>
<proteinExistence type="predicted"/>
<feature type="compositionally biased region" description="Basic and acidic residues" evidence="1">
    <location>
        <begin position="136"/>
        <end position="150"/>
    </location>
</feature>
<name>A0A9W7CKT6_9STRA</name>
<dbReference type="AlphaFoldDB" id="A0A9W7CKT6"/>
<evidence type="ECO:0000256" key="1">
    <source>
        <dbReference type="SAM" id="MobiDB-lite"/>
    </source>
</evidence>
<organism evidence="2 3">
    <name type="scientific">Phytophthora lilii</name>
    <dbReference type="NCBI Taxonomy" id="2077276"/>
    <lineage>
        <taxon>Eukaryota</taxon>
        <taxon>Sar</taxon>
        <taxon>Stramenopiles</taxon>
        <taxon>Oomycota</taxon>
        <taxon>Peronosporomycetes</taxon>
        <taxon>Peronosporales</taxon>
        <taxon>Peronosporaceae</taxon>
        <taxon>Phytophthora</taxon>
    </lineage>
</organism>
<keyword evidence="3" id="KW-1185">Reference proteome</keyword>
<sequence>MNSGRVDKIGVEFCLWDLTFETECLSIGILPIGVESPLPVNGQLCAAARPRLNYTSSFPSYTQLLFYLVASLRNHPSHASSDDFLCLIGADNFDVWKTRVCAAVDRKHLLGYVKKPDCDGVSDDKEECSESDMFDMEDKRKAKPAAKEDINSNTVDFEEGEDDSLKPPSESDGDYGDDLDSSTKHTSLR</sequence>
<feature type="compositionally biased region" description="Acidic residues" evidence="1">
    <location>
        <begin position="171"/>
        <end position="180"/>
    </location>
</feature>
<comment type="caution">
    <text evidence="2">The sequence shown here is derived from an EMBL/GenBank/DDBJ whole genome shotgun (WGS) entry which is preliminary data.</text>
</comment>
<dbReference type="Proteomes" id="UP001165083">
    <property type="component" value="Unassembled WGS sequence"/>
</dbReference>
<protein>
    <submittedName>
        <fullName evidence="2">Unnamed protein product</fullName>
    </submittedName>
</protein>
<dbReference type="EMBL" id="BSXW01001041">
    <property type="protein sequence ID" value="GMF33085.1"/>
    <property type="molecule type" value="Genomic_DNA"/>
</dbReference>
<dbReference type="OrthoDB" id="113736at2759"/>
<feature type="region of interest" description="Disordered" evidence="1">
    <location>
        <begin position="120"/>
        <end position="189"/>
    </location>
</feature>
<reference evidence="2" key="1">
    <citation type="submission" date="2023-04" db="EMBL/GenBank/DDBJ databases">
        <title>Phytophthora lilii NBRC 32176.</title>
        <authorList>
            <person name="Ichikawa N."/>
            <person name="Sato H."/>
            <person name="Tonouchi N."/>
        </authorList>
    </citation>
    <scope>NUCLEOTIDE SEQUENCE</scope>
    <source>
        <strain evidence="2">NBRC 32176</strain>
    </source>
</reference>
<evidence type="ECO:0000313" key="3">
    <source>
        <dbReference type="Proteomes" id="UP001165083"/>
    </source>
</evidence>
<feature type="compositionally biased region" description="Acidic residues" evidence="1">
    <location>
        <begin position="120"/>
        <end position="135"/>
    </location>
</feature>
<gene>
    <name evidence="2" type="ORF">Plil01_001412500</name>
</gene>
<evidence type="ECO:0000313" key="2">
    <source>
        <dbReference type="EMBL" id="GMF33085.1"/>
    </source>
</evidence>